<evidence type="ECO:0000313" key="4">
    <source>
        <dbReference type="EMBL" id="GGH86152.1"/>
    </source>
</evidence>
<dbReference type="Proteomes" id="UP000605427">
    <property type="component" value="Unassembled WGS sequence"/>
</dbReference>
<dbReference type="SUPFAM" id="SSF51735">
    <property type="entry name" value="NAD(P)-binding Rossmann-fold domains"/>
    <property type="match status" value="1"/>
</dbReference>
<reference evidence="5" key="1">
    <citation type="journal article" date="2019" name="Int. J. Syst. Evol. Microbiol.">
        <title>The Global Catalogue of Microorganisms (GCM) 10K type strain sequencing project: providing services to taxonomists for standard genome sequencing and annotation.</title>
        <authorList>
            <consortium name="The Broad Institute Genomics Platform"/>
            <consortium name="The Broad Institute Genome Sequencing Center for Infectious Disease"/>
            <person name="Wu L."/>
            <person name="Ma J."/>
        </authorList>
    </citation>
    <scope>NUCLEOTIDE SEQUENCE [LARGE SCALE GENOMIC DNA]</scope>
    <source>
        <strain evidence="5">CCM 8702</strain>
    </source>
</reference>
<sequence length="304" mass="34207">MGDPNHLSLPSRKIVLAGATGFIGEALRERYRQNGYETLMISRRPGHISWNDKAAITEALNGADLLVNLAGRSVNCRYNEQNRREIMESRTTTTKTLGDAIADCPHPPKLWINSGTATIYRDARDRPMTEEQGELGSGFSVEVAKAWEETFFAAHTPFTRKAVLRIAIALGRGGGVMTPYFNLIRFGLGGKQGPGSQRFSWVHIDDLCRMVEFLEKRTDLSGVFNASAPEQVTNAEQMRTMREAYGRRFGLPAPSWMLKTGAVVIRTETELILKSRWVAPERLLREGFEFRYPRLREAMAEIAR</sequence>
<comment type="caution">
    <text evidence="4">The sequence shown here is derived from an EMBL/GenBank/DDBJ whole genome shotgun (WGS) entry which is preliminary data.</text>
</comment>
<dbReference type="InterPro" id="IPR036291">
    <property type="entry name" value="NAD(P)-bd_dom_sf"/>
</dbReference>
<evidence type="ECO:0000256" key="1">
    <source>
        <dbReference type="ARBA" id="ARBA00009353"/>
    </source>
</evidence>
<name>A0ABQ2A824_9BACL</name>
<organism evidence="4 5">
    <name type="scientific">Saccharibacillus endophyticus</name>
    <dbReference type="NCBI Taxonomy" id="2060666"/>
    <lineage>
        <taxon>Bacteria</taxon>
        <taxon>Bacillati</taxon>
        <taxon>Bacillota</taxon>
        <taxon>Bacilli</taxon>
        <taxon>Bacillales</taxon>
        <taxon>Paenibacillaceae</taxon>
        <taxon>Saccharibacillus</taxon>
    </lineage>
</organism>
<protein>
    <submittedName>
        <fullName evidence="4">NAD-dependent epimerase</fullName>
    </submittedName>
</protein>
<gene>
    <name evidence="4" type="ORF">GCM10007362_45260</name>
</gene>
<accession>A0ABQ2A824</accession>
<evidence type="ECO:0000313" key="5">
    <source>
        <dbReference type="Proteomes" id="UP000605427"/>
    </source>
</evidence>
<dbReference type="InterPro" id="IPR010099">
    <property type="entry name" value="SDR39U1"/>
</dbReference>
<keyword evidence="5" id="KW-1185">Reference proteome</keyword>
<evidence type="ECO:0000259" key="3">
    <source>
        <dbReference type="Pfam" id="PF08338"/>
    </source>
</evidence>
<dbReference type="Gene3D" id="3.40.50.720">
    <property type="entry name" value="NAD(P)-binding Rossmann-like Domain"/>
    <property type="match status" value="1"/>
</dbReference>
<dbReference type="PANTHER" id="PTHR11092">
    <property type="entry name" value="SUGAR NUCLEOTIDE EPIMERASE RELATED"/>
    <property type="match status" value="1"/>
</dbReference>
<proteinExistence type="inferred from homology"/>
<dbReference type="Pfam" id="PF08338">
    <property type="entry name" value="DUF1731"/>
    <property type="match status" value="1"/>
</dbReference>
<dbReference type="EMBL" id="BMDD01000006">
    <property type="protein sequence ID" value="GGH86152.1"/>
    <property type="molecule type" value="Genomic_DNA"/>
</dbReference>
<evidence type="ECO:0000259" key="2">
    <source>
        <dbReference type="Pfam" id="PF01370"/>
    </source>
</evidence>
<comment type="similarity">
    <text evidence="1">Belongs to the NAD(P)-dependent epimerase/dehydratase family. SDR39U1 subfamily.</text>
</comment>
<dbReference type="InterPro" id="IPR001509">
    <property type="entry name" value="Epimerase_deHydtase"/>
</dbReference>
<dbReference type="RefSeq" id="WP_172246521.1">
    <property type="nucleotide sequence ID" value="NZ_BMDD01000006.1"/>
</dbReference>
<dbReference type="PANTHER" id="PTHR11092:SF0">
    <property type="entry name" value="EPIMERASE FAMILY PROTEIN SDR39U1"/>
    <property type="match status" value="1"/>
</dbReference>
<dbReference type="NCBIfam" id="TIGR01777">
    <property type="entry name" value="yfcH"/>
    <property type="match status" value="1"/>
</dbReference>
<feature type="domain" description="NAD-dependent epimerase/dehydratase" evidence="2">
    <location>
        <begin position="14"/>
        <end position="216"/>
    </location>
</feature>
<feature type="domain" description="DUF1731" evidence="3">
    <location>
        <begin position="253"/>
        <end position="302"/>
    </location>
</feature>
<dbReference type="Pfam" id="PF01370">
    <property type="entry name" value="Epimerase"/>
    <property type="match status" value="1"/>
</dbReference>
<dbReference type="InterPro" id="IPR013549">
    <property type="entry name" value="DUF1731"/>
</dbReference>